<proteinExistence type="predicted"/>
<sequence>MDENRKRYFTTITDELRVKHPRMSHNGRHKRKRDKGQWNFCKSLDAVRNAERVSPAVRNSELTSDGAIAIGQFRNFRFRQENGNLL</sequence>
<name>A0AAV4M4T5_9ARAC</name>
<dbReference type="AlphaFoldDB" id="A0AAV4M4T5"/>
<reference evidence="1 2" key="1">
    <citation type="submission" date="2021-06" db="EMBL/GenBank/DDBJ databases">
        <title>Caerostris darwini draft genome.</title>
        <authorList>
            <person name="Kono N."/>
            <person name="Arakawa K."/>
        </authorList>
    </citation>
    <scope>NUCLEOTIDE SEQUENCE [LARGE SCALE GENOMIC DNA]</scope>
</reference>
<gene>
    <name evidence="1" type="ORF">CDAR_78061</name>
</gene>
<comment type="caution">
    <text evidence="1">The sequence shown here is derived from an EMBL/GenBank/DDBJ whole genome shotgun (WGS) entry which is preliminary data.</text>
</comment>
<evidence type="ECO:0000313" key="2">
    <source>
        <dbReference type="Proteomes" id="UP001054837"/>
    </source>
</evidence>
<accession>A0AAV4M4T5</accession>
<keyword evidence="2" id="KW-1185">Reference proteome</keyword>
<dbReference type="Proteomes" id="UP001054837">
    <property type="component" value="Unassembled WGS sequence"/>
</dbReference>
<dbReference type="EMBL" id="BPLQ01000028">
    <property type="protein sequence ID" value="GIX66867.1"/>
    <property type="molecule type" value="Genomic_DNA"/>
</dbReference>
<evidence type="ECO:0000313" key="1">
    <source>
        <dbReference type="EMBL" id="GIX66867.1"/>
    </source>
</evidence>
<protein>
    <submittedName>
        <fullName evidence="1">Uncharacterized protein</fullName>
    </submittedName>
</protein>
<organism evidence="1 2">
    <name type="scientific">Caerostris darwini</name>
    <dbReference type="NCBI Taxonomy" id="1538125"/>
    <lineage>
        <taxon>Eukaryota</taxon>
        <taxon>Metazoa</taxon>
        <taxon>Ecdysozoa</taxon>
        <taxon>Arthropoda</taxon>
        <taxon>Chelicerata</taxon>
        <taxon>Arachnida</taxon>
        <taxon>Araneae</taxon>
        <taxon>Araneomorphae</taxon>
        <taxon>Entelegynae</taxon>
        <taxon>Araneoidea</taxon>
        <taxon>Araneidae</taxon>
        <taxon>Caerostris</taxon>
    </lineage>
</organism>